<evidence type="ECO:0000256" key="3">
    <source>
        <dbReference type="SAM" id="SignalP"/>
    </source>
</evidence>
<evidence type="ECO:0000256" key="1">
    <source>
        <dbReference type="SAM" id="MobiDB-lite"/>
    </source>
</evidence>
<feature type="transmembrane region" description="Helical" evidence="2">
    <location>
        <begin position="582"/>
        <end position="607"/>
    </location>
</feature>
<protein>
    <submittedName>
        <fullName evidence="4">Membrane-associated protein, putative</fullName>
    </submittedName>
</protein>
<feature type="chain" id="PRO_5006622260" evidence="3">
    <location>
        <begin position="36"/>
        <end position="1020"/>
    </location>
</feature>
<gene>
    <name evidence="4" type="ORF">BSAL_01055</name>
</gene>
<evidence type="ECO:0000313" key="4">
    <source>
        <dbReference type="EMBL" id="CUG87055.1"/>
    </source>
</evidence>
<feature type="transmembrane region" description="Helical" evidence="2">
    <location>
        <begin position="555"/>
        <end position="576"/>
    </location>
</feature>
<dbReference type="SUPFAM" id="SSF63825">
    <property type="entry name" value="YWTD domain"/>
    <property type="match status" value="1"/>
</dbReference>
<feature type="region of interest" description="Disordered" evidence="1">
    <location>
        <begin position="910"/>
        <end position="1020"/>
    </location>
</feature>
<feature type="region of interest" description="Disordered" evidence="1">
    <location>
        <begin position="833"/>
        <end position="868"/>
    </location>
</feature>
<dbReference type="AlphaFoldDB" id="A0A0S4JAN2"/>
<feature type="transmembrane region" description="Helical" evidence="2">
    <location>
        <begin position="712"/>
        <end position="735"/>
    </location>
</feature>
<dbReference type="Proteomes" id="UP000051952">
    <property type="component" value="Unassembled WGS sequence"/>
</dbReference>
<evidence type="ECO:0000256" key="2">
    <source>
        <dbReference type="SAM" id="Phobius"/>
    </source>
</evidence>
<dbReference type="VEuPathDB" id="TriTrypDB:BSAL_01055"/>
<feature type="transmembrane region" description="Helical" evidence="2">
    <location>
        <begin position="509"/>
        <end position="535"/>
    </location>
</feature>
<feature type="compositionally biased region" description="Polar residues" evidence="1">
    <location>
        <begin position="955"/>
        <end position="969"/>
    </location>
</feature>
<proteinExistence type="predicted"/>
<feature type="signal peptide" evidence="3">
    <location>
        <begin position="1"/>
        <end position="35"/>
    </location>
</feature>
<organism evidence="4 5">
    <name type="scientific">Bodo saltans</name>
    <name type="common">Flagellated protozoan</name>
    <dbReference type="NCBI Taxonomy" id="75058"/>
    <lineage>
        <taxon>Eukaryota</taxon>
        <taxon>Discoba</taxon>
        <taxon>Euglenozoa</taxon>
        <taxon>Kinetoplastea</taxon>
        <taxon>Metakinetoplastina</taxon>
        <taxon>Eubodonida</taxon>
        <taxon>Bodonidae</taxon>
        <taxon>Bodo</taxon>
    </lineage>
</organism>
<feature type="transmembrane region" description="Helical" evidence="2">
    <location>
        <begin position="747"/>
        <end position="769"/>
    </location>
</feature>
<sequence>MKHTINLRSAHAASSLVVVTAIVVCVLLLTSSASADNSAHKQAASPIANTLMTADATVNSGYTLSTLKGIMSPYAGIRSVATTIDADGVTTHLYFSTLLAANSSVSEYKLSGDVVVPIVQSTQYSNCLDANVNEFTSSNYPITPNGIAVVAAAAGSVRRATLLIADRTPSTHIYAVNSTSSSFTPATSTYSQLVGPIGCSANVSALADGASVTSNMMDATYIAVDSTSGSVYFTQRHAVFTLPSTSSATVSYYFGNENIPGDRSTESYNAINRLAARTEDPAQIFIDQVDSTMYVAEMGMGTVRQINMLNGNASVVVGQFRTLDWPPASCTPSAPCAKSDVTFVAVTAVALYRPRAVSGQRWLFVGDFTAAVVYKIVLETGVATVVAGQMLSFGRKDGVSSVSQLFAPRSFAVGVSSIYIADNSLRVLQLYDNPTPAPPVISPTVVTTTSNTVTGAIIVGGIINPTVATQASRANVLIALARCERNFGQLDPFSHILQFPVGDDEDFQYFAGAVVGNISLCLGTLLINALVLMIYARVAGKSLGSSASTMKFPSFVSLPLLFVLNPTISVGVSLMAYATTGWLVAIGVVGFLASLIAFAVVTIYFVFYFDGHDDFEMLEKKFSGVFGRMVNPVGEWLQTDLTGRMGMFFEDYLPSCWWFVIVELGMCLLSGIIEGIRPAEQSNCIIAIALASTLYTAFFVAMVLWQPYTIRIVFYLRATIALLQVISAYLSLVAVKTIDADWEAASVAFALMSMYLAGVDALISILLAIRDLVHLFQDAPEHQARRNAALKVHSSTSSDDGDNNAEFSELLEIPLISGSFAYRASSDTSIVHVSEDGHRHGMPPRQSSSSSSEEEDERRRKLKANRHEVLRNELTGLMNASTLPLSQQNDDGSPPLLRNALATGDYFLNVGDTRTPTPSLLRVKTISPTDKRRQSSSESDDDDEAGHVSPPPPSMTNYSFVVGNSSGSNPLPPTARTAATAASSNYLSVPQHHHQHHRTLTDNSSSRSSRSNATNSSFGL</sequence>
<dbReference type="InterPro" id="IPR011042">
    <property type="entry name" value="6-blade_b-propeller_TolB-like"/>
</dbReference>
<keyword evidence="3" id="KW-0732">Signal</keyword>
<reference evidence="5" key="1">
    <citation type="submission" date="2015-09" db="EMBL/GenBank/DDBJ databases">
        <authorList>
            <consortium name="Pathogen Informatics"/>
        </authorList>
    </citation>
    <scope>NUCLEOTIDE SEQUENCE [LARGE SCALE GENOMIC DNA]</scope>
    <source>
        <strain evidence="5">Lake Konstanz</strain>
    </source>
</reference>
<feature type="transmembrane region" description="Helical" evidence="2">
    <location>
        <begin position="685"/>
        <end position="705"/>
    </location>
</feature>
<accession>A0A0S4JAN2</accession>
<evidence type="ECO:0000313" key="5">
    <source>
        <dbReference type="Proteomes" id="UP000051952"/>
    </source>
</evidence>
<keyword evidence="2" id="KW-0472">Membrane</keyword>
<dbReference type="EMBL" id="CYKH01001429">
    <property type="protein sequence ID" value="CUG87055.1"/>
    <property type="molecule type" value="Genomic_DNA"/>
</dbReference>
<dbReference type="Gene3D" id="2.120.10.30">
    <property type="entry name" value="TolB, C-terminal domain"/>
    <property type="match status" value="1"/>
</dbReference>
<feature type="compositionally biased region" description="Low complexity" evidence="1">
    <location>
        <begin position="1001"/>
        <end position="1020"/>
    </location>
</feature>
<name>A0A0S4JAN2_BODSA</name>
<keyword evidence="2" id="KW-1133">Transmembrane helix</keyword>
<keyword evidence="5" id="KW-1185">Reference proteome</keyword>
<feature type="transmembrane region" description="Helical" evidence="2">
    <location>
        <begin position="652"/>
        <end position="673"/>
    </location>
</feature>
<keyword evidence="2" id="KW-0812">Transmembrane</keyword>